<dbReference type="EMBL" id="LN649229">
    <property type="protein sequence ID" value="CEI64105.1"/>
    <property type="molecule type" value="Genomic_DNA"/>
</dbReference>
<name>A0A2L2TUX9_9HYPO</name>
<evidence type="ECO:0000313" key="1">
    <source>
        <dbReference type="EMBL" id="CEI64105.1"/>
    </source>
</evidence>
<reference evidence="2" key="1">
    <citation type="submission" date="2014-10" db="EMBL/GenBank/DDBJ databases">
        <authorList>
            <person name="King R."/>
        </authorList>
    </citation>
    <scope>NUCLEOTIDE SEQUENCE [LARGE SCALE GENOMIC DNA]</scope>
    <source>
        <strain evidence="2">A3/5</strain>
    </source>
</reference>
<sequence>MYREALTANNRSLLSVQDAITVVVRAAQLCVGHAQQLILSLTFDLRMRLLHPVS</sequence>
<keyword evidence="2" id="KW-1185">Reference proteome</keyword>
<evidence type="ECO:0000313" key="2">
    <source>
        <dbReference type="Proteomes" id="UP000245910"/>
    </source>
</evidence>
<protein>
    <submittedName>
        <fullName evidence="1">Uncharacterized protein</fullName>
    </submittedName>
</protein>
<accession>A0A2L2TUX9</accession>
<dbReference type="AlphaFoldDB" id="A0A2L2TUX9"/>
<organism evidence="1 2">
    <name type="scientific">Fusarium venenatum</name>
    <dbReference type="NCBI Taxonomy" id="56646"/>
    <lineage>
        <taxon>Eukaryota</taxon>
        <taxon>Fungi</taxon>
        <taxon>Dikarya</taxon>
        <taxon>Ascomycota</taxon>
        <taxon>Pezizomycotina</taxon>
        <taxon>Sordariomycetes</taxon>
        <taxon>Hypocreomycetidae</taxon>
        <taxon>Hypocreales</taxon>
        <taxon>Nectriaceae</taxon>
        <taxon>Fusarium</taxon>
    </lineage>
</organism>
<dbReference type="Proteomes" id="UP000245910">
    <property type="component" value="Chromosome I"/>
</dbReference>
<proteinExistence type="predicted"/>